<proteinExistence type="predicted"/>
<protein>
    <submittedName>
        <fullName evidence="1">Uncharacterized protein</fullName>
    </submittedName>
</protein>
<keyword evidence="2" id="KW-1185">Reference proteome</keyword>
<accession>A0A8H7SDM1</accession>
<organism evidence="1 2">
    <name type="scientific">Thamnidium elegans</name>
    <dbReference type="NCBI Taxonomy" id="101142"/>
    <lineage>
        <taxon>Eukaryota</taxon>
        <taxon>Fungi</taxon>
        <taxon>Fungi incertae sedis</taxon>
        <taxon>Mucoromycota</taxon>
        <taxon>Mucoromycotina</taxon>
        <taxon>Mucoromycetes</taxon>
        <taxon>Mucorales</taxon>
        <taxon>Mucorineae</taxon>
        <taxon>Mucoraceae</taxon>
        <taxon>Thamnidium</taxon>
    </lineage>
</organism>
<dbReference type="EMBL" id="JAEPRE010000502">
    <property type="protein sequence ID" value="KAG2228404.1"/>
    <property type="molecule type" value="Genomic_DNA"/>
</dbReference>
<evidence type="ECO:0000313" key="1">
    <source>
        <dbReference type="EMBL" id="KAG2228404.1"/>
    </source>
</evidence>
<evidence type="ECO:0000313" key="2">
    <source>
        <dbReference type="Proteomes" id="UP000613177"/>
    </source>
</evidence>
<sequence length="189" mass="22160">MEKIKTCGHFCRILYNPYLLELTQAAMDIQINYSDGILFYLSKYLSKVDGDTPIHHHMETQHKHVRGRTVGSVEAAYFLCGWSKHRNSCGVIFISTNAPHKEQRKNLRPYLGDLPASSRNIYKKSHLDKYYIRHRQLERLTLPEYFTLFRLTVEQDLEEDFQNEVELYTGLGEIAGDHANVEPEEWDPR</sequence>
<reference evidence="1" key="1">
    <citation type="submission" date="2021-01" db="EMBL/GenBank/DDBJ databases">
        <title>Metabolic potential, ecology and presence of endohyphal bacteria is reflected in genomic diversity of Mucoromycotina.</title>
        <authorList>
            <person name="Muszewska A."/>
            <person name="Okrasinska A."/>
            <person name="Steczkiewicz K."/>
            <person name="Drgas O."/>
            <person name="Orlowska M."/>
            <person name="Perlinska-Lenart U."/>
            <person name="Aleksandrzak-Piekarczyk T."/>
            <person name="Szatraj K."/>
            <person name="Zielenkiewicz U."/>
            <person name="Pilsyk S."/>
            <person name="Malc E."/>
            <person name="Mieczkowski P."/>
            <person name="Kruszewska J.S."/>
            <person name="Biernat P."/>
            <person name="Pawlowska J."/>
        </authorList>
    </citation>
    <scope>NUCLEOTIDE SEQUENCE</scope>
    <source>
        <strain evidence="1">WA0000018081</strain>
    </source>
</reference>
<dbReference type="Proteomes" id="UP000613177">
    <property type="component" value="Unassembled WGS sequence"/>
</dbReference>
<name>A0A8H7SDM1_9FUNG</name>
<gene>
    <name evidence="1" type="ORF">INT48_003488</name>
</gene>
<dbReference type="AlphaFoldDB" id="A0A8H7SDM1"/>
<comment type="caution">
    <text evidence="1">The sequence shown here is derived from an EMBL/GenBank/DDBJ whole genome shotgun (WGS) entry which is preliminary data.</text>
</comment>
<feature type="non-terminal residue" evidence="1">
    <location>
        <position position="189"/>
    </location>
</feature>